<evidence type="ECO:0000313" key="2">
    <source>
        <dbReference type="Proteomes" id="UP000518266"/>
    </source>
</evidence>
<dbReference type="Proteomes" id="UP000518266">
    <property type="component" value="Unassembled WGS sequence"/>
</dbReference>
<evidence type="ECO:0008006" key="3">
    <source>
        <dbReference type="Google" id="ProtNLM"/>
    </source>
</evidence>
<comment type="caution">
    <text evidence="1">The sequence shown here is derived from an EMBL/GenBank/DDBJ whole genome shotgun (WGS) entry which is preliminary data.</text>
</comment>
<dbReference type="OrthoDB" id="8928178at2759"/>
<accession>A0A7J5YRM2</accession>
<protein>
    <recommendedName>
        <fullName evidence="3">DDE Tnp4 domain-containing protein</fullName>
    </recommendedName>
</protein>
<name>A0A7J5YRM2_DISMA</name>
<proteinExistence type="predicted"/>
<sequence length="108" mass="12271">MENEVAREVTLLLLIMFMEHVVPRKKYRRVLYSRLREDHFQVITACAVMHNICIGAGDIMAPDADIVEDVAEDEGEDVLEAVSGAPWRDQLCAEVSALEEVPMDHQYI</sequence>
<reference evidence="1 2" key="1">
    <citation type="submission" date="2020-03" db="EMBL/GenBank/DDBJ databases">
        <title>Dissostichus mawsoni Genome sequencing and assembly.</title>
        <authorList>
            <person name="Park H."/>
        </authorList>
    </citation>
    <scope>NUCLEOTIDE SEQUENCE [LARGE SCALE GENOMIC DNA]</scope>
    <source>
        <strain evidence="1">DM0001</strain>
        <tissue evidence="1">Muscle</tissue>
    </source>
</reference>
<keyword evidence="2" id="KW-1185">Reference proteome</keyword>
<organism evidence="1 2">
    <name type="scientific">Dissostichus mawsoni</name>
    <name type="common">Antarctic cod</name>
    <dbReference type="NCBI Taxonomy" id="36200"/>
    <lineage>
        <taxon>Eukaryota</taxon>
        <taxon>Metazoa</taxon>
        <taxon>Chordata</taxon>
        <taxon>Craniata</taxon>
        <taxon>Vertebrata</taxon>
        <taxon>Euteleostomi</taxon>
        <taxon>Actinopterygii</taxon>
        <taxon>Neopterygii</taxon>
        <taxon>Teleostei</taxon>
        <taxon>Neoteleostei</taxon>
        <taxon>Acanthomorphata</taxon>
        <taxon>Eupercaria</taxon>
        <taxon>Perciformes</taxon>
        <taxon>Notothenioidei</taxon>
        <taxon>Nototheniidae</taxon>
        <taxon>Dissostichus</taxon>
    </lineage>
</organism>
<dbReference type="EMBL" id="JAAKFY010000009">
    <property type="protein sequence ID" value="KAF3851803.1"/>
    <property type="molecule type" value="Genomic_DNA"/>
</dbReference>
<gene>
    <name evidence="1" type="ORF">F7725_005158</name>
</gene>
<evidence type="ECO:0000313" key="1">
    <source>
        <dbReference type="EMBL" id="KAF3851803.1"/>
    </source>
</evidence>
<dbReference type="AlphaFoldDB" id="A0A7J5YRM2"/>